<evidence type="ECO:0000313" key="2">
    <source>
        <dbReference type="EMBL" id="QYD73189.1"/>
    </source>
</evidence>
<dbReference type="InterPro" id="IPR000835">
    <property type="entry name" value="HTH_MarR-typ"/>
</dbReference>
<dbReference type="Gene3D" id="1.10.10.10">
    <property type="entry name" value="Winged helix-like DNA-binding domain superfamily/Winged helix DNA-binding domain"/>
    <property type="match status" value="1"/>
</dbReference>
<evidence type="ECO:0000259" key="1">
    <source>
        <dbReference type="PROSITE" id="PS50995"/>
    </source>
</evidence>
<feature type="domain" description="HTH marR-type" evidence="1">
    <location>
        <begin position="13"/>
        <end position="145"/>
    </location>
</feature>
<dbReference type="SMART" id="SM00347">
    <property type="entry name" value="HTH_MARR"/>
    <property type="match status" value="1"/>
</dbReference>
<dbReference type="SUPFAM" id="SSF46785">
    <property type="entry name" value="Winged helix' DNA-binding domain"/>
    <property type="match status" value="1"/>
</dbReference>
<gene>
    <name evidence="2" type="ORF">KZJ38_26445</name>
</gene>
<organism evidence="2 3">
    <name type="scientific">Paraburkholderia edwinii</name>
    <dbReference type="NCBI Taxonomy" id="2861782"/>
    <lineage>
        <taxon>Bacteria</taxon>
        <taxon>Pseudomonadati</taxon>
        <taxon>Pseudomonadota</taxon>
        <taxon>Betaproteobacteria</taxon>
        <taxon>Burkholderiales</taxon>
        <taxon>Burkholderiaceae</taxon>
        <taxon>Paraburkholderia</taxon>
    </lineage>
</organism>
<dbReference type="PANTHER" id="PTHR33164:SF105">
    <property type="entry name" value="TRANSCRIPTIONAL REPRESSOR PROTEIN-RELATED"/>
    <property type="match status" value="1"/>
</dbReference>
<evidence type="ECO:0000313" key="3">
    <source>
        <dbReference type="Proteomes" id="UP000826462"/>
    </source>
</evidence>
<protein>
    <submittedName>
        <fullName evidence="2">MarR family transcriptional regulator</fullName>
    </submittedName>
</protein>
<dbReference type="InterPro" id="IPR036388">
    <property type="entry name" value="WH-like_DNA-bd_sf"/>
</dbReference>
<reference evidence="2 3" key="1">
    <citation type="submission" date="2021-07" db="EMBL/GenBank/DDBJ databases">
        <title>Paraburkholderia edwinii protects Aspergillus sp. from phenazines by acting as a toxin sponge.</title>
        <authorList>
            <person name="Dahlstrom K.M."/>
            <person name="Newman D.K."/>
        </authorList>
    </citation>
    <scope>NUCLEOTIDE SEQUENCE [LARGE SCALE GENOMIC DNA]</scope>
    <source>
        <strain evidence="2 3">Pe01</strain>
    </source>
</reference>
<dbReference type="InterPro" id="IPR039422">
    <property type="entry name" value="MarR/SlyA-like"/>
</dbReference>
<dbReference type="PRINTS" id="PR00598">
    <property type="entry name" value="HTHMARR"/>
</dbReference>
<keyword evidence="3" id="KW-1185">Reference proteome</keyword>
<accession>A0ABX8UW86</accession>
<dbReference type="EMBL" id="CP080096">
    <property type="protein sequence ID" value="QYD73189.1"/>
    <property type="molecule type" value="Genomic_DNA"/>
</dbReference>
<dbReference type="PANTHER" id="PTHR33164">
    <property type="entry name" value="TRANSCRIPTIONAL REGULATOR, MARR FAMILY"/>
    <property type="match status" value="1"/>
</dbReference>
<name>A0ABX8UW86_9BURK</name>
<dbReference type="Proteomes" id="UP000826462">
    <property type="component" value="Chromosome 2"/>
</dbReference>
<dbReference type="PROSITE" id="PS50995">
    <property type="entry name" value="HTH_MARR_2"/>
    <property type="match status" value="1"/>
</dbReference>
<dbReference type="RefSeq" id="WP_219802838.1">
    <property type="nucleotide sequence ID" value="NZ_CP080096.1"/>
</dbReference>
<sequence>MHSEDEPISTPLLPDDCFAIRQAARFVSQIYDRHVGKVGLKITQFSILNRIRRRPGITMKELAEWMVMERTTLVRAIQPLQRDGLVRSDASEADRRAFQMRLTDAGLEKLQEAASHWHDAQQEFEKHFGAQRAASLRQELFDLTKKPL</sequence>
<dbReference type="Pfam" id="PF01047">
    <property type="entry name" value="MarR"/>
    <property type="match status" value="1"/>
</dbReference>
<dbReference type="InterPro" id="IPR036390">
    <property type="entry name" value="WH_DNA-bd_sf"/>
</dbReference>
<proteinExistence type="predicted"/>